<accession>A0A0R1PX40</accession>
<feature type="domain" description="HTH tetR-type" evidence="5">
    <location>
        <begin position="6"/>
        <end position="66"/>
    </location>
</feature>
<dbReference type="Gene3D" id="1.10.10.60">
    <property type="entry name" value="Homeodomain-like"/>
    <property type="match status" value="1"/>
</dbReference>
<proteinExistence type="predicted"/>
<dbReference type="PROSITE" id="PS50977">
    <property type="entry name" value="HTH_TETR_2"/>
    <property type="match status" value="1"/>
</dbReference>
<keyword evidence="3" id="KW-0804">Transcription</keyword>
<reference evidence="6 7" key="1">
    <citation type="journal article" date="2015" name="Genome Announc.">
        <title>Expanding the biotechnology potential of lactobacilli through comparative genomics of 213 strains and associated genera.</title>
        <authorList>
            <person name="Sun Z."/>
            <person name="Harris H.M."/>
            <person name="McCann A."/>
            <person name="Guo C."/>
            <person name="Argimon S."/>
            <person name="Zhang W."/>
            <person name="Yang X."/>
            <person name="Jeffery I.B."/>
            <person name="Cooney J.C."/>
            <person name="Kagawa T.F."/>
            <person name="Liu W."/>
            <person name="Song Y."/>
            <person name="Salvetti E."/>
            <person name="Wrobel A."/>
            <person name="Rasinkangas P."/>
            <person name="Parkhill J."/>
            <person name="Rea M.C."/>
            <person name="O'Sullivan O."/>
            <person name="Ritari J."/>
            <person name="Douillard F.P."/>
            <person name="Paul Ross R."/>
            <person name="Yang R."/>
            <person name="Briner A.E."/>
            <person name="Felis G.E."/>
            <person name="de Vos W.M."/>
            <person name="Barrangou R."/>
            <person name="Klaenhammer T.R."/>
            <person name="Caufield P.W."/>
            <person name="Cui Y."/>
            <person name="Zhang H."/>
            <person name="O'Toole P.W."/>
        </authorList>
    </citation>
    <scope>NUCLEOTIDE SEQUENCE [LARGE SCALE GENOMIC DNA]</scope>
    <source>
        <strain evidence="6 7">DSM 19971</strain>
    </source>
</reference>
<feature type="DNA-binding region" description="H-T-H motif" evidence="4">
    <location>
        <begin position="29"/>
        <end position="48"/>
    </location>
</feature>
<evidence type="ECO:0000256" key="2">
    <source>
        <dbReference type="ARBA" id="ARBA00023125"/>
    </source>
</evidence>
<name>A0A0R1PX40_9LACO</name>
<dbReference type="AlphaFoldDB" id="A0A0R1PX40"/>
<dbReference type="PATRIC" id="fig|1423812.3.peg.687"/>
<evidence type="ECO:0000256" key="1">
    <source>
        <dbReference type="ARBA" id="ARBA00023015"/>
    </source>
</evidence>
<organism evidence="6 7">
    <name type="scientific">Liquorilactobacillus uvarum DSM 19971</name>
    <dbReference type="NCBI Taxonomy" id="1423812"/>
    <lineage>
        <taxon>Bacteria</taxon>
        <taxon>Bacillati</taxon>
        <taxon>Bacillota</taxon>
        <taxon>Bacilli</taxon>
        <taxon>Lactobacillales</taxon>
        <taxon>Lactobacillaceae</taxon>
        <taxon>Liquorilactobacillus</taxon>
    </lineage>
</organism>
<dbReference type="PANTHER" id="PTHR47506">
    <property type="entry name" value="TRANSCRIPTIONAL REGULATORY PROTEIN"/>
    <property type="match status" value="1"/>
</dbReference>
<sequence>MGRKKSFQQSEILKIISTVFVKYGFEGTSLDDLVKATGLLRGSLYSAFGSKRGMFIDALSENIKQQKDSEITITLVIIAMMELAAKDNTIRRLLKQWYKESASSNVKELLGRAVLKQSGILKEEEKNSHGK</sequence>
<dbReference type="Proteomes" id="UP000051155">
    <property type="component" value="Unassembled WGS sequence"/>
</dbReference>
<dbReference type="Pfam" id="PF00440">
    <property type="entry name" value="TetR_N"/>
    <property type="match status" value="1"/>
</dbReference>
<protein>
    <recommendedName>
        <fullName evidence="5">HTH tetR-type domain-containing protein</fullName>
    </recommendedName>
</protein>
<dbReference type="InterPro" id="IPR001647">
    <property type="entry name" value="HTH_TetR"/>
</dbReference>
<keyword evidence="1" id="KW-0805">Transcription regulation</keyword>
<evidence type="ECO:0000313" key="6">
    <source>
        <dbReference type="EMBL" id="KRL37165.1"/>
    </source>
</evidence>
<dbReference type="PANTHER" id="PTHR47506:SF1">
    <property type="entry name" value="HTH-TYPE TRANSCRIPTIONAL REGULATOR YJDC"/>
    <property type="match status" value="1"/>
</dbReference>
<evidence type="ECO:0000313" key="7">
    <source>
        <dbReference type="Proteomes" id="UP000051155"/>
    </source>
</evidence>
<keyword evidence="7" id="KW-1185">Reference proteome</keyword>
<dbReference type="RefSeq" id="WP_057737546.1">
    <property type="nucleotide sequence ID" value="NZ_AZEG01000015.1"/>
</dbReference>
<dbReference type="STRING" id="1423812.FD20_GL000635"/>
<evidence type="ECO:0000256" key="3">
    <source>
        <dbReference type="ARBA" id="ARBA00023163"/>
    </source>
</evidence>
<keyword evidence="2 4" id="KW-0238">DNA-binding</keyword>
<evidence type="ECO:0000259" key="5">
    <source>
        <dbReference type="PROSITE" id="PS50977"/>
    </source>
</evidence>
<dbReference type="SUPFAM" id="SSF46689">
    <property type="entry name" value="Homeodomain-like"/>
    <property type="match status" value="1"/>
</dbReference>
<dbReference type="GO" id="GO:0003677">
    <property type="term" value="F:DNA binding"/>
    <property type="evidence" value="ECO:0007669"/>
    <property type="project" value="UniProtKB-UniRule"/>
</dbReference>
<dbReference type="OrthoDB" id="9795242at2"/>
<comment type="caution">
    <text evidence="6">The sequence shown here is derived from an EMBL/GenBank/DDBJ whole genome shotgun (WGS) entry which is preliminary data.</text>
</comment>
<gene>
    <name evidence="6" type="ORF">FD20_GL000635</name>
</gene>
<evidence type="ECO:0000256" key="4">
    <source>
        <dbReference type="PROSITE-ProRule" id="PRU00335"/>
    </source>
</evidence>
<dbReference type="InterPro" id="IPR009057">
    <property type="entry name" value="Homeodomain-like_sf"/>
</dbReference>
<dbReference type="EMBL" id="AZEG01000015">
    <property type="protein sequence ID" value="KRL37165.1"/>
    <property type="molecule type" value="Genomic_DNA"/>
</dbReference>